<gene>
    <name evidence="1" type="ORF">Alo02nite_34350</name>
</gene>
<sequence length="63" mass="6693">MTEPLATQDLRDLVASVLGRSLTGLRCGSLATQDPRDPFVSGRGRSLTDLRCGSSLRVEVFGG</sequence>
<evidence type="ECO:0000313" key="1">
    <source>
        <dbReference type="EMBL" id="GIE40537.1"/>
    </source>
</evidence>
<reference evidence="1 2" key="1">
    <citation type="submission" date="2021-01" db="EMBL/GenBank/DDBJ databases">
        <title>Whole genome shotgun sequence of Actinoplanes lobatus NBRC 12513.</title>
        <authorList>
            <person name="Komaki H."/>
            <person name="Tamura T."/>
        </authorList>
    </citation>
    <scope>NUCLEOTIDE SEQUENCE [LARGE SCALE GENOMIC DNA]</scope>
    <source>
        <strain evidence="1 2">NBRC 12513</strain>
    </source>
</reference>
<accession>A0ABQ4AHR2</accession>
<evidence type="ECO:0000313" key="2">
    <source>
        <dbReference type="Proteomes" id="UP000631312"/>
    </source>
</evidence>
<keyword evidence="2" id="KW-1185">Reference proteome</keyword>
<organism evidence="1 2">
    <name type="scientific">Actinoplanes lobatus</name>
    <dbReference type="NCBI Taxonomy" id="113568"/>
    <lineage>
        <taxon>Bacteria</taxon>
        <taxon>Bacillati</taxon>
        <taxon>Actinomycetota</taxon>
        <taxon>Actinomycetes</taxon>
        <taxon>Micromonosporales</taxon>
        <taxon>Micromonosporaceae</taxon>
        <taxon>Actinoplanes</taxon>
    </lineage>
</organism>
<dbReference type="Proteomes" id="UP000631312">
    <property type="component" value="Unassembled WGS sequence"/>
</dbReference>
<dbReference type="EMBL" id="BOMP01000048">
    <property type="protein sequence ID" value="GIE40537.1"/>
    <property type="molecule type" value="Genomic_DNA"/>
</dbReference>
<comment type="caution">
    <text evidence="1">The sequence shown here is derived from an EMBL/GenBank/DDBJ whole genome shotgun (WGS) entry which is preliminary data.</text>
</comment>
<protein>
    <submittedName>
        <fullName evidence="1">Uncharacterized protein</fullName>
    </submittedName>
</protein>
<proteinExistence type="predicted"/>
<name>A0ABQ4AHR2_9ACTN</name>